<dbReference type="GO" id="GO:0004764">
    <property type="term" value="F:shikimate 3-dehydrogenase (NADP+) activity"/>
    <property type="evidence" value="ECO:0007669"/>
    <property type="project" value="UniProtKB-EC"/>
</dbReference>
<keyword evidence="5" id="KW-0057">Aromatic amino acid biosynthesis</keyword>
<comment type="pathway">
    <text evidence="1">Metabolic intermediate biosynthesis; chorismate biosynthesis; chorismate from D-erythrose 4-phosphate and phosphoenolpyruvate: step 4/7.</text>
</comment>
<dbReference type="InterPro" id="IPR022893">
    <property type="entry name" value="Shikimate_DH_fam"/>
</dbReference>
<dbReference type="InterPro" id="IPR013708">
    <property type="entry name" value="Shikimate_DH-bd_N"/>
</dbReference>
<dbReference type="SUPFAM" id="SSF53223">
    <property type="entry name" value="Aminoacid dehydrogenase-like, N-terminal domain"/>
    <property type="match status" value="1"/>
</dbReference>
<dbReference type="RefSeq" id="WP_257768991.1">
    <property type="nucleotide sequence ID" value="NZ_CP102480.1"/>
</dbReference>
<evidence type="ECO:0000256" key="6">
    <source>
        <dbReference type="ARBA" id="ARBA00049442"/>
    </source>
</evidence>
<keyword evidence="3" id="KW-0521">NADP</keyword>
<name>A0A9J7AX39_9PROT</name>
<dbReference type="Gene3D" id="3.40.50.10860">
    <property type="entry name" value="Leucine Dehydrogenase, chain A, domain 1"/>
    <property type="match status" value="1"/>
</dbReference>
<evidence type="ECO:0000259" key="8">
    <source>
        <dbReference type="Pfam" id="PF08501"/>
    </source>
</evidence>
<dbReference type="InterPro" id="IPR006151">
    <property type="entry name" value="Shikm_DH/Glu-tRNA_Rdtase"/>
</dbReference>
<dbReference type="Proteomes" id="UP001060336">
    <property type="component" value="Chromosome"/>
</dbReference>
<evidence type="ECO:0000256" key="4">
    <source>
        <dbReference type="ARBA" id="ARBA00023002"/>
    </source>
</evidence>
<gene>
    <name evidence="9" type="ORF">NUH88_21855</name>
</gene>
<protein>
    <recommendedName>
        <fullName evidence="2">shikimate dehydrogenase (NADP(+))</fullName>
        <ecNumber evidence="2">1.1.1.25</ecNumber>
    </recommendedName>
</protein>
<dbReference type="CDD" id="cd01065">
    <property type="entry name" value="NAD_bind_Shikimate_DH"/>
    <property type="match status" value="1"/>
</dbReference>
<evidence type="ECO:0000259" key="7">
    <source>
        <dbReference type="Pfam" id="PF01488"/>
    </source>
</evidence>
<evidence type="ECO:0000313" key="10">
    <source>
        <dbReference type="Proteomes" id="UP001060336"/>
    </source>
</evidence>
<dbReference type="GO" id="GO:0050661">
    <property type="term" value="F:NADP binding"/>
    <property type="evidence" value="ECO:0007669"/>
    <property type="project" value="TreeGrafter"/>
</dbReference>
<feature type="domain" description="Quinate/shikimate 5-dehydrogenase/glutamyl-tRNA reductase" evidence="7">
    <location>
        <begin position="129"/>
        <end position="176"/>
    </location>
</feature>
<dbReference type="GO" id="GO:0019632">
    <property type="term" value="P:shikimate metabolic process"/>
    <property type="evidence" value="ECO:0007669"/>
    <property type="project" value="TreeGrafter"/>
</dbReference>
<evidence type="ECO:0000256" key="1">
    <source>
        <dbReference type="ARBA" id="ARBA00004871"/>
    </source>
</evidence>
<dbReference type="KEGG" id="naci:NUH88_21855"/>
<dbReference type="PANTHER" id="PTHR21089">
    <property type="entry name" value="SHIKIMATE DEHYDROGENASE"/>
    <property type="match status" value="1"/>
</dbReference>
<dbReference type="SUPFAM" id="SSF51735">
    <property type="entry name" value="NAD(P)-binding Rossmann-fold domains"/>
    <property type="match status" value="1"/>
</dbReference>
<keyword evidence="4" id="KW-0560">Oxidoreductase</keyword>
<dbReference type="InterPro" id="IPR046346">
    <property type="entry name" value="Aminoacid_DH-like_N_sf"/>
</dbReference>
<feature type="domain" description="Shikimate dehydrogenase substrate binding N-terminal" evidence="8">
    <location>
        <begin position="17"/>
        <end position="99"/>
    </location>
</feature>
<organism evidence="9 10">
    <name type="scientific">Nisaea acidiphila</name>
    <dbReference type="NCBI Taxonomy" id="1862145"/>
    <lineage>
        <taxon>Bacteria</taxon>
        <taxon>Pseudomonadati</taxon>
        <taxon>Pseudomonadota</taxon>
        <taxon>Alphaproteobacteria</taxon>
        <taxon>Rhodospirillales</taxon>
        <taxon>Thalassobaculaceae</taxon>
        <taxon>Nisaea</taxon>
    </lineage>
</organism>
<dbReference type="Gene3D" id="3.40.50.720">
    <property type="entry name" value="NAD(P)-binding Rossmann-like Domain"/>
    <property type="match status" value="1"/>
</dbReference>
<dbReference type="GO" id="GO:0009073">
    <property type="term" value="P:aromatic amino acid family biosynthetic process"/>
    <property type="evidence" value="ECO:0007669"/>
    <property type="project" value="UniProtKB-KW"/>
</dbReference>
<evidence type="ECO:0000256" key="3">
    <source>
        <dbReference type="ARBA" id="ARBA00022857"/>
    </source>
</evidence>
<keyword evidence="5" id="KW-0028">Amino-acid biosynthesis</keyword>
<dbReference type="InterPro" id="IPR036291">
    <property type="entry name" value="NAD(P)-bd_dom_sf"/>
</dbReference>
<proteinExistence type="predicted"/>
<dbReference type="Pfam" id="PF01488">
    <property type="entry name" value="Shikimate_DH"/>
    <property type="match status" value="1"/>
</dbReference>
<dbReference type="AlphaFoldDB" id="A0A9J7AX39"/>
<dbReference type="EC" id="1.1.1.25" evidence="2"/>
<sequence>MAATLDVTGRTRVYGCIADPIDHVRAPMVFNPLFEDRGIDAVMVPVHVAPDRLGEAVAGLKAQLNFGGMAVTVPHKLCLMELCDEVGRQGQLVGAVNAVKFDSRRRMIGDNFDGAGFVAGMRAEGYEVGGRSVLQLGAGGAGRAIAFALADAGVSRLVIHNRTREKAEELASAVLTAYPEVPVSVGDADPDGCDILVNTTSIGLHSEDPLPLDGSLLRADLLVAEIIMIPERTKLLEAAIEKGAKVHYGRHMLDHQIELIGEFLGCFP</sequence>
<dbReference type="PANTHER" id="PTHR21089:SF1">
    <property type="entry name" value="BIFUNCTIONAL 3-DEHYDROQUINATE DEHYDRATASE_SHIKIMATE DEHYDROGENASE, CHLOROPLASTIC"/>
    <property type="match status" value="1"/>
</dbReference>
<evidence type="ECO:0000256" key="5">
    <source>
        <dbReference type="ARBA" id="ARBA00023141"/>
    </source>
</evidence>
<comment type="catalytic activity">
    <reaction evidence="6">
        <text>shikimate + NADP(+) = 3-dehydroshikimate + NADPH + H(+)</text>
        <dbReference type="Rhea" id="RHEA:17737"/>
        <dbReference type="ChEBI" id="CHEBI:15378"/>
        <dbReference type="ChEBI" id="CHEBI:16630"/>
        <dbReference type="ChEBI" id="CHEBI:36208"/>
        <dbReference type="ChEBI" id="CHEBI:57783"/>
        <dbReference type="ChEBI" id="CHEBI:58349"/>
        <dbReference type="EC" id="1.1.1.25"/>
    </reaction>
</comment>
<dbReference type="Pfam" id="PF08501">
    <property type="entry name" value="Shikimate_dh_N"/>
    <property type="match status" value="1"/>
</dbReference>
<dbReference type="GO" id="GO:0009423">
    <property type="term" value="P:chorismate biosynthetic process"/>
    <property type="evidence" value="ECO:0007669"/>
    <property type="project" value="TreeGrafter"/>
</dbReference>
<evidence type="ECO:0000313" key="9">
    <source>
        <dbReference type="EMBL" id="UUX50021.1"/>
    </source>
</evidence>
<reference evidence="9" key="1">
    <citation type="submission" date="2022-08" db="EMBL/GenBank/DDBJ databases">
        <title>Nisaea acidiphila sp. nov., isolated from a marine algal debris and emended description of the genus Nisaea Urios et al. 2008.</title>
        <authorList>
            <person name="Kwon K."/>
        </authorList>
    </citation>
    <scope>NUCLEOTIDE SEQUENCE</scope>
    <source>
        <strain evidence="9">MEBiC11861</strain>
    </source>
</reference>
<accession>A0A9J7AX39</accession>
<keyword evidence="10" id="KW-1185">Reference proteome</keyword>
<dbReference type="EMBL" id="CP102480">
    <property type="protein sequence ID" value="UUX50021.1"/>
    <property type="molecule type" value="Genomic_DNA"/>
</dbReference>
<dbReference type="GO" id="GO:0005829">
    <property type="term" value="C:cytosol"/>
    <property type="evidence" value="ECO:0007669"/>
    <property type="project" value="TreeGrafter"/>
</dbReference>
<evidence type="ECO:0000256" key="2">
    <source>
        <dbReference type="ARBA" id="ARBA00012962"/>
    </source>
</evidence>